<feature type="domain" description="Coiled-coil protein 142 C-terminal" evidence="2">
    <location>
        <begin position="600"/>
        <end position="1023"/>
    </location>
</feature>
<reference evidence="3" key="4">
    <citation type="submission" date="2025-09" db="UniProtKB">
        <authorList>
            <consortium name="Ensembl"/>
        </authorList>
    </citation>
    <scope>IDENTIFICATION</scope>
    <source>
        <strain evidence="3">JP 163 A</strain>
    </source>
</reference>
<dbReference type="KEGG" id="xma:102225770"/>
<dbReference type="RefSeq" id="XP_023184338.1">
    <property type="nucleotide sequence ID" value="XM_023328570.1"/>
</dbReference>
<evidence type="ECO:0000256" key="1">
    <source>
        <dbReference type="SAM" id="MobiDB-lite"/>
    </source>
</evidence>
<dbReference type="Pfam" id="PF14923">
    <property type="entry name" value="CCDC142"/>
    <property type="match status" value="1"/>
</dbReference>
<dbReference type="STRING" id="8083.ENSXMAP00000031092"/>
<reference evidence="3" key="3">
    <citation type="submission" date="2025-08" db="UniProtKB">
        <authorList>
            <consortium name="Ensembl"/>
        </authorList>
    </citation>
    <scope>IDENTIFICATION</scope>
    <source>
        <strain evidence="3">JP 163 A</strain>
    </source>
</reference>
<dbReference type="OrthoDB" id="6579237at2759"/>
<proteinExistence type="predicted"/>
<reference evidence="4" key="1">
    <citation type="submission" date="2012-01" db="EMBL/GenBank/DDBJ databases">
        <authorList>
            <person name="Walter R."/>
            <person name="Schartl M."/>
            <person name="Warren W."/>
        </authorList>
    </citation>
    <scope>NUCLEOTIDE SEQUENCE [LARGE SCALE GENOMIC DNA]</scope>
    <source>
        <strain evidence="4">JP 163 A</strain>
    </source>
</reference>
<reference evidence="4" key="2">
    <citation type="journal article" date="2013" name="Nat. Genet.">
        <title>The genome of the platyfish, Xiphophorus maculatus, provides insights into evolutionary adaptation and several complex traits.</title>
        <authorList>
            <person name="Schartl M."/>
            <person name="Walter R.B."/>
            <person name="Shen Y."/>
            <person name="Garcia T."/>
            <person name="Catchen J."/>
            <person name="Amores A."/>
            <person name="Braasch I."/>
            <person name="Chalopin D."/>
            <person name="Volff J.N."/>
            <person name="Lesch K.P."/>
            <person name="Bisazza A."/>
            <person name="Minx P."/>
            <person name="Hillier L."/>
            <person name="Wilson R.K."/>
            <person name="Fuerstenberg S."/>
            <person name="Boore J."/>
            <person name="Searle S."/>
            <person name="Postlethwait J.H."/>
            <person name="Warren W.C."/>
        </authorList>
    </citation>
    <scope>NUCLEOTIDE SEQUENCE [LARGE SCALE GENOMIC DNA]</scope>
    <source>
        <strain evidence="4">JP 163 A</strain>
    </source>
</reference>
<organism evidence="3 4">
    <name type="scientific">Xiphophorus maculatus</name>
    <name type="common">Southern platyfish</name>
    <name type="synonym">Platypoecilus maculatus</name>
    <dbReference type="NCBI Taxonomy" id="8083"/>
    <lineage>
        <taxon>Eukaryota</taxon>
        <taxon>Metazoa</taxon>
        <taxon>Chordata</taxon>
        <taxon>Craniata</taxon>
        <taxon>Vertebrata</taxon>
        <taxon>Euteleostomi</taxon>
        <taxon>Actinopterygii</taxon>
        <taxon>Neopterygii</taxon>
        <taxon>Teleostei</taxon>
        <taxon>Neoteleostei</taxon>
        <taxon>Acanthomorphata</taxon>
        <taxon>Ovalentaria</taxon>
        <taxon>Atherinomorphae</taxon>
        <taxon>Cyprinodontiformes</taxon>
        <taxon>Poeciliidae</taxon>
        <taxon>Poeciliinae</taxon>
        <taxon>Xiphophorus</taxon>
    </lineage>
</organism>
<evidence type="ECO:0000313" key="3">
    <source>
        <dbReference type="Ensembl" id="ENSXMAP00000031092.1"/>
    </source>
</evidence>
<dbReference type="CTD" id="84865"/>
<dbReference type="OMA" id="TWEQLQH"/>
<dbReference type="PANTHER" id="PTHR21436">
    <property type="entry name" value="COILED-COIL DOMAIN-CONTAINING PROTEIN 142"/>
    <property type="match status" value="1"/>
</dbReference>
<accession>A0A3B5QKL6</accession>
<keyword evidence="4" id="KW-1185">Reference proteome</keyword>
<dbReference type="AlphaFoldDB" id="A0A3B5QKL6"/>
<feature type="compositionally biased region" description="Basic and acidic residues" evidence="1">
    <location>
        <begin position="545"/>
        <end position="558"/>
    </location>
</feature>
<evidence type="ECO:0000259" key="2">
    <source>
        <dbReference type="Pfam" id="PF14923"/>
    </source>
</evidence>
<dbReference type="InParanoid" id="A0A3B5QKL6"/>
<dbReference type="GeneID" id="102225770"/>
<dbReference type="GeneTree" id="ENSGT00390000009871"/>
<protein>
    <submittedName>
        <fullName evidence="3">Coiled-coil domain containing 142</fullName>
    </submittedName>
</protein>
<dbReference type="InterPro" id="IPR055350">
    <property type="entry name" value="CCDC142_C"/>
</dbReference>
<dbReference type="PANTHER" id="PTHR21436:SF2">
    <property type="entry name" value="COILED-COIL DOMAIN-CONTAINING PROTEIN 142"/>
    <property type="match status" value="1"/>
</dbReference>
<feature type="region of interest" description="Disordered" evidence="1">
    <location>
        <begin position="532"/>
        <end position="562"/>
    </location>
</feature>
<dbReference type="Ensembl" id="ENSXMAT00000033341.1">
    <property type="protein sequence ID" value="ENSXMAP00000031092.1"/>
    <property type="gene ID" value="ENSXMAG00000027084.1"/>
</dbReference>
<dbReference type="InterPro" id="IPR026700">
    <property type="entry name" value="CCDC142"/>
</dbReference>
<name>A0A3B5QKL6_XIPMA</name>
<sequence>MSRSLQRAEILFRSTFNPSLKCLFHVPSQDEEEENLVVAHNLVSRSSARLQRMQQHLLTVVLQGPPVGGGQMGSLPGQYRALWRLFEQRSLLLFIHEYTRRLRLSTAFVFRLKHLLQHQLRELHLMQTQVLPGSPSSRISLVSLSQEFRLHLNHWSFFTSRVHSDHYLRQALVSHTKMLEEMKQTLNLLGLQLLFLMEQCVYGILSVIGKTELDLVPRDVLEDILSGTDLYSQAVEEHKVQLRMLVLQEAHKSKFFSSLPKFIRQRASAVSVRSLMSVLAVHRAEMIARLLDLWISEESCHVCKVHCTHQTFCDDFRSPESECSCSFPKWTWEQLWQTYLTSFPLLVSIQPSVQMLSQKYSPIYSPNRSLQSSGLEIQLPVLVKLSSFQNKEESSRKTRTSQSQTCIPQSGLTQFSAEAAQSNLEGLGNCDCPSPSVATSHHASALPPPQLDQSSVEPLFQVLMSSTDLLAPLALQRPTSEEAAAQLVSVSAPGVAAWKAGSVGVTAASQFKMFSQQNVVGTNTQDWTRVKTTSGADAPESSGVVKDEDLRRGGRDGTRLSTVEPECVGGPHSVQWMDMGRSVLLADLLQLYQSQLLVFCTNALRLKLHTAAAGNAAGSINLQDDHRSFQTLHSVTHALETGLFPKAFRTILEHFRMYLFVQSAHAHWDSVACRGLGSALKDKCVRNESSSFAAATSNEEGRVLISQTMAHFLQLLPPLLSSLCCCQSNSSMCESFGLLLPSCVLQRWTVGLLFASIQISTVWIMSKANQFLSSWSPNKFLLVTQGDLRMLMESLDKTIGQTKSLLLSSDCDHHPTLQSHSQHLQRHQLEALDRAACELQAFSSMVLSNFSTDCKRMSGEIFERTMPSAGYWRPSQRTGFPRNPSEYASLAAQTVIGQVLEAVAPLSEDAHVQALTVTMTAFMEAWMEHILRQKIKFSLQGALQLKEDFDSVREMIKSDKYDLSAELHQTLLSLSVFQQVDSALLCLLQQPQAKPYLQRPAWESFTRCCPVKGSRDSLDTAAVGSNITNLGCVEGEELTQSDQTVHPPVDTSRPAEPYLALSTVLGATHQEWLDLRVHSSTRRWRLPGLQCLSKMEP</sequence>
<evidence type="ECO:0000313" key="4">
    <source>
        <dbReference type="Proteomes" id="UP000002852"/>
    </source>
</evidence>
<dbReference type="Proteomes" id="UP000002852">
    <property type="component" value="Unassembled WGS sequence"/>
</dbReference>
<dbReference type="FunCoup" id="A0A3B5QKL6">
    <property type="interactions" value="1"/>
</dbReference>